<dbReference type="CDD" id="cd13585">
    <property type="entry name" value="PBP2_TMBP_like"/>
    <property type="match status" value="1"/>
</dbReference>
<dbReference type="InterPro" id="IPR050490">
    <property type="entry name" value="Bact_solute-bd_prot1"/>
</dbReference>
<evidence type="ECO:0000256" key="1">
    <source>
        <dbReference type="SAM" id="SignalP"/>
    </source>
</evidence>
<keyword evidence="1" id="KW-0732">Signal</keyword>
<dbReference type="Pfam" id="PF01547">
    <property type="entry name" value="SBP_bac_1"/>
    <property type="match status" value="1"/>
</dbReference>
<comment type="caution">
    <text evidence="2">The sequence shown here is derived from an EMBL/GenBank/DDBJ whole genome shotgun (WGS) entry which is preliminary data.</text>
</comment>
<dbReference type="AlphaFoldDB" id="A0A939PJ79"/>
<dbReference type="EMBL" id="JAGEOJ010000008">
    <property type="protein sequence ID" value="MBO2449551.1"/>
    <property type="molecule type" value="Genomic_DNA"/>
</dbReference>
<dbReference type="PANTHER" id="PTHR43649">
    <property type="entry name" value="ARABINOSE-BINDING PROTEIN-RELATED"/>
    <property type="match status" value="1"/>
</dbReference>
<gene>
    <name evidence="2" type="ORF">J4573_20790</name>
</gene>
<keyword evidence="3" id="KW-1185">Reference proteome</keyword>
<sequence>MRKAAQMPHPFVRQATALAAAGLLLAAASACGGGTSSGGGNSAPKTLTYWASNQGTSLENDKEVLKPELDKFEKQTGIKVQLEVVPWTDLLNRILAATTSGQGPDVLNIGNTWSASLQATGGLMQFDSKAMGEIGGAQRFIPSALAAAGAQGKPPTAVPLYSSAYGLYYNKKQFADAKLEPPKTWQELISDGHKLTHGNKYGIAIEGASIPENVHNAFILGQQHGADYFTADGKPSFDSPGAVDAIKSYVDLLGKEKIAPAGNAEYSANQSLRDFATGRSAMIMWQSAASNLKNLGMKEGEWGVVPIPAPSPPPAGGRPISSMVAGINLAVFKNTDNRDGAMKFVKFMTSDDEQKLLNKTYGSVPPVKAAQSDPAFQTDDMKTFRQILESQSAPLPQVPKESEFETLVGTAVKELFADAAAGRAVTTESVKAKLTTAQQKMGQ</sequence>
<reference evidence="2" key="1">
    <citation type="submission" date="2021-03" db="EMBL/GenBank/DDBJ databases">
        <authorList>
            <person name="Kanchanasin P."/>
            <person name="Saeng-In P."/>
            <person name="Phongsopitanun W."/>
            <person name="Yuki M."/>
            <person name="Kudo T."/>
            <person name="Ohkuma M."/>
            <person name="Tanasupawat S."/>
        </authorList>
    </citation>
    <scope>NUCLEOTIDE SEQUENCE</scope>
    <source>
        <strain evidence="2">GKU 128</strain>
    </source>
</reference>
<dbReference type="InterPro" id="IPR006059">
    <property type="entry name" value="SBP"/>
</dbReference>
<dbReference type="PROSITE" id="PS51257">
    <property type="entry name" value="PROKAR_LIPOPROTEIN"/>
    <property type="match status" value="1"/>
</dbReference>
<proteinExistence type="predicted"/>
<dbReference type="Proteomes" id="UP000669179">
    <property type="component" value="Unassembled WGS sequence"/>
</dbReference>
<accession>A0A939PJ79</accession>
<organism evidence="2 3">
    <name type="scientific">Actinomadura barringtoniae</name>
    <dbReference type="NCBI Taxonomy" id="1427535"/>
    <lineage>
        <taxon>Bacteria</taxon>
        <taxon>Bacillati</taxon>
        <taxon>Actinomycetota</taxon>
        <taxon>Actinomycetes</taxon>
        <taxon>Streptosporangiales</taxon>
        <taxon>Thermomonosporaceae</taxon>
        <taxon>Actinomadura</taxon>
    </lineage>
</organism>
<evidence type="ECO:0000313" key="3">
    <source>
        <dbReference type="Proteomes" id="UP000669179"/>
    </source>
</evidence>
<dbReference type="PANTHER" id="PTHR43649:SF12">
    <property type="entry name" value="DIACETYLCHITOBIOSE BINDING PROTEIN DASA"/>
    <property type="match status" value="1"/>
</dbReference>
<evidence type="ECO:0000313" key="2">
    <source>
        <dbReference type="EMBL" id="MBO2449551.1"/>
    </source>
</evidence>
<dbReference type="RefSeq" id="WP_208257432.1">
    <property type="nucleotide sequence ID" value="NZ_JAGEOJ010000008.1"/>
</dbReference>
<feature type="chain" id="PRO_5038985234" evidence="1">
    <location>
        <begin position="33"/>
        <end position="443"/>
    </location>
</feature>
<feature type="signal peptide" evidence="1">
    <location>
        <begin position="1"/>
        <end position="32"/>
    </location>
</feature>
<name>A0A939PJ79_9ACTN</name>
<dbReference type="SUPFAM" id="SSF53850">
    <property type="entry name" value="Periplasmic binding protein-like II"/>
    <property type="match status" value="1"/>
</dbReference>
<protein>
    <submittedName>
        <fullName evidence="2">Sugar ABC transporter substrate-binding protein</fullName>
    </submittedName>
</protein>
<dbReference type="Gene3D" id="3.40.190.10">
    <property type="entry name" value="Periplasmic binding protein-like II"/>
    <property type="match status" value="1"/>
</dbReference>